<name>A0ABU6HIA4_9RHOB</name>
<evidence type="ECO:0000313" key="3">
    <source>
        <dbReference type="EMBL" id="MEC3861837.1"/>
    </source>
</evidence>
<feature type="region of interest" description="Disordered" evidence="1">
    <location>
        <begin position="370"/>
        <end position="392"/>
    </location>
</feature>
<evidence type="ECO:0000313" key="4">
    <source>
        <dbReference type="Proteomes" id="UP001348149"/>
    </source>
</evidence>
<evidence type="ECO:0000256" key="2">
    <source>
        <dbReference type="SAM" id="SignalP"/>
    </source>
</evidence>
<dbReference type="Proteomes" id="UP001348149">
    <property type="component" value="Unassembled WGS sequence"/>
</dbReference>
<feature type="compositionally biased region" description="Basic and acidic residues" evidence="1">
    <location>
        <begin position="370"/>
        <end position="386"/>
    </location>
</feature>
<dbReference type="RefSeq" id="WP_326297560.1">
    <property type="nucleotide sequence ID" value="NZ_JAYLLH010000013.1"/>
</dbReference>
<proteinExistence type="predicted"/>
<keyword evidence="2" id="KW-0732">Signal</keyword>
<keyword evidence="4" id="KW-1185">Reference proteome</keyword>
<organism evidence="3 4">
    <name type="scientific">Mesobacterium hydrothermale</name>
    <dbReference type="NCBI Taxonomy" id="3111907"/>
    <lineage>
        <taxon>Bacteria</taxon>
        <taxon>Pseudomonadati</taxon>
        <taxon>Pseudomonadota</taxon>
        <taxon>Alphaproteobacteria</taxon>
        <taxon>Rhodobacterales</taxon>
        <taxon>Roseobacteraceae</taxon>
        <taxon>Mesobacterium</taxon>
    </lineage>
</organism>
<feature type="region of interest" description="Disordered" evidence="1">
    <location>
        <begin position="181"/>
        <end position="202"/>
    </location>
</feature>
<sequence length="517" mass="57085">MRRLIPWLAVWVCWALSATAATIPVRSGEHDDFTRLVLELPVAMGWALDGSGEALTLRLDQPGHGFDLSTVFDRIPRDRLTGVEQTAPSQLSLTLACPCTAEPFLFRDRFLVIDLKDAVAPEAAPPRPEPRASPTQPITLPVHLGTESSRLMQASLEAAMQDGPRGQLLDLAAHMAVSSAFDPPRPDPDQTARISVQGRPPAPPGYCPAGALTLTQDWAGEGDYARELAARRQATYDLAGHPVPSARLALAQFYVSQAQGTEAYALLQDDSSKEAALVRAMAATLDRPERLPASVFRTCPGLVLWDVMRLQKAGERPEEGWDADDLFRAYTALSPTLRRYWAVPLVDYLRDTGHGDAANRIEAYLIRTDDGPTHLTPEEENHHPSHETSPAEELLDRMTSLEAIRAATESDRRLIESFRTEYRGSRLEPAFWQAEVRVHLVEQDYARALDQVLQGRQSYDDRFDALYGEVLSELAATAPDIQFLKTALALGQIDGGLPPPPEDARRRVEERLALLGF</sequence>
<comment type="caution">
    <text evidence="3">The sequence shown here is derived from an EMBL/GenBank/DDBJ whole genome shotgun (WGS) entry which is preliminary data.</text>
</comment>
<accession>A0ABU6HIA4</accession>
<feature type="chain" id="PRO_5046551794" description="Lipoprotein" evidence="2">
    <location>
        <begin position="21"/>
        <end position="517"/>
    </location>
</feature>
<evidence type="ECO:0008006" key="5">
    <source>
        <dbReference type="Google" id="ProtNLM"/>
    </source>
</evidence>
<feature type="region of interest" description="Disordered" evidence="1">
    <location>
        <begin position="121"/>
        <end position="141"/>
    </location>
</feature>
<feature type="signal peptide" evidence="2">
    <location>
        <begin position="1"/>
        <end position="20"/>
    </location>
</feature>
<dbReference type="EMBL" id="JAYLLH010000013">
    <property type="protein sequence ID" value="MEC3861837.1"/>
    <property type="molecule type" value="Genomic_DNA"/>
</dbReference>
<gene>
    <name evidence="3" type="ORF">VK792_11120</name>
</gene>
<protein>
    <recommendedName>
        <fullName evidence="5">Lipoprotein</fullName>
    </recommendedName>
</protein>
<reference evidence="3 4" key="1">
    <citation type="submission" date="2024-01" db="EMBL/GenBank/DDBJ databases">
        <title>Mesobacterium rodlantinim sp. nov., isolated from shallow sea hydrothermal systems off Kueishantao Island.</title>
        <authorList>
            <person name="Su Z."/>
            <person name="Tang K."/>
        </authorList>
    </citation>
    <scope>NUCLEOTIDE SEQUENCE [LARGE SCALE GENOMIC DNA]</scope>
    <source>
        <strain evidence="3 4">TK19101</strain>
    </source>
</reference>
<evidence type="ECO:0000256" key="1">
    <source>
        <dbReference type="SAM" id="MobiDB-lite"/>
    </source>
</evidence>